<dbReference type="InterPro" id="IPR010428">
    <property type="entry name" value="Zincin_1"/>
</dbReference>
<organism evidence="1 2">
    <name type="scientific">Kytococcus schroeteri</name>
    <dbReference type="NCBI Taxonomy" id="138300"/>
    <lineage>
        <taxon>Bacteria</taxon>
        <taxon>Bacillati</taxon>
        <taxon>Actinomycetota</taxon>
        <taxon>Actinomycetes</taxon>
        <taxon>Micrococcales</taxon>
        <taxon>Kytococcaceae</taxon>
        <taxon>Kytococcus</taxon>
    </lineage>
</organism>
<keyword evidence="2" id="KW-1185">Reference proteome</keyword>
<dbReference type="OrthoDB" id="9806895at2"/>
<accession>A0A2I1PAP4</accession>
<evidence type="ECO:0000313" key="2">
    <source>
        <dbReference type="Proteomes" id="UP000234206"/>
    </source>
</evidence>
<dbReference type="SUPFAM" id="SSF55486">
    <property type="entry name" value="Metalloproteases ('zincins'), catalytic domain"/>
    <property type="match status" value="1"/>
</dbReference>
<reference evidence="1 2" key="1">
    <citation type="submission" date="2017-12" db="EMBL/GenBank/DDBJ databases">
        <title>Phylogenetic diversity of female urinary microbiome.</title>
        <authorList>
            <person name="Thomas-White K."/>
            <person name="Wolfe A.J."/>
        </authorList>
    </citation>
    <scope>NUCLEOTIDE SEQUENCE [LARGE SCALE GENOMIC DNA]</scope>
    <source>
        <strain evidence="1 2">UMB1298</strain>
    </source>
</reference>
<dbReference type="EMBL" id="PKIZ01000010">
    <property type="protein sequence ID" value="PKZ41673.1"/>
    <property type="molecule type" value="Genomic_DNA"/>
</dbReference>
<gene>
    <name evidence="1" type="ORF">CYJ76_06315</name>
</gene>
<dbReference type="CDD" id="cd12952">
    <property type="entry name" value="MMP_ACEL2062"/>
    <property type="match status" value="1"/>
</dbReference>
<dbReference type="InterPro" id="IPR038555">
    <property type="entry name" value="Zincin_1_sf"/>
</dbReference>
<dbReference type="Proteomes" id="UP000234206">
    <property type="component" value="Unassembled WGS sequence"/>
</dbReference>
<dbReference type="RefSeq" id="WP_070706195.1">
    <property type="nucleotide sequence ID" value="NZ_JBHLVH010000028.1"/>
</dbReference>
<evidence type="ECO:0000313" key="1">
    <source>
        <dbReference type="EMBL" id="PKZ41673.1"/>
    </source>
</evidence>
<protein>
    <recommendedName>
        <fullName evidence="3">Metallopeptidase family protein</fullName>
    </recommendedName>
</protein>
<dbReference type="Gene3D" id="3.30.2010.20">
    <property type="match status" value="1"/>
</dbReference>
<dbReference type="Pfam" id="PF06262">
    <property type="entry name" value="Zincin_1"/>
    <property type="match status" value="1"/>
</dbReference>
<dbReference type="AlphaFoldDB" id="A0A2I1PAP4"/>
<comment type="caution">
    <text evidence="1">The sequence shown here is derived from an EMBL/GenBank/DDBJ whole genome shotgun (WGS) entry which is preliminary data.</text>
</comment>
<proteinExistence type="predicted"/>
<name>A0A2I1PAP4_9MICO</name>
<sequence>MDSRRYALSREEFEEAVGDGLDRLPERLVDRMDNVVILVEEEPTPEQLASIREPGAHGQGTSLFGLYEGVPLPQRSGFHPPHVPDRVFIFRGPLSRAFRTPHALREQVAVTVLHEVGHHFGIDDDRLHELGWG</sequence>
<evidence type="ECO:0008006" key="3">
    <source>
        <dbReference type="Google" id="ProtNLM"/>
    </source>
</evidence>